<evidence type="ECO:0000256" key="5">
    <source>
        <dbReference type="ARBA" id="ARBA00022692"/>
    </source>
</evidence>
<feature type="transmembrane region" description="Helical" evidence="9">
    <location>
        <begin position="353"/>
        <end position="374"/>
    </location>
</feature>
<feature type="transmembrane region" description="Helical" evidence="9">
    <location>
        <begin position="73"/>
        <end position="95"/>
    </location>
</feature>
<evidence type="ECO:0000256" key="8">
    <source>
        <dbReference type="RuleBase" id="RU362091"/>
    </source>
</evidence>
<comment type="similarity">
    <text evidence="2 8">Belongs to the sodium:solute symporter (SSF) (TC 2.A.21) family.</text>
</comment>
<keyword evidence="7 9" id="KW-0472">Membrane</keyword>
<dbReference type="InterPro" id="IPR001734">
    <property type="entry name" value="Na/solute_symporter"/>
</dbReference>
<name>A0A291GKT5_9MICO</name>
<evidence type="ECO:0000313" key="10">
    <source>
        <dbReference type="EMBL" id="ATG50646.1"/>
    </source>
</evidence>
<reference evidence="11" key="1">
    <citation type="submission" date="2017-09" db="EMBL/GenBank/DDBJ databases">
        <title>Brachybacterium sp. VM2412.</title>
        <authorList>
            <person name="Tak E.J."/>
            <person name="Bae J.-W."/>
        </authorList>
    </citation>
    <scope>NUCLEOTIDE SEQUENCE [LARGE SCALE GENOMIC DNA]</scope>
    <source>
        <strain evidence="11">VM2412</strain>
    </source>
</reference>
<gene>
    <name evidence="10" type="ORF">CFK38_03270</name>
</gene>
<accession>A0A291GKT5</accession>
<dbReference type="CDD" id="cd10322">
    <property type="entry name" value="SLC5sbd"/>
    <property type="match status" value="1"/>
</dbReference>
<evidence type="ECO:0000256" key="2">
    <source>
        <dbReference type="ARBA" id="ARBA00006434"/>
    </source>
</evidence>
<feature type="transmembrane region" description="Helical" evidence="9">
    <location>
        <begin position="179"/>
        <end position="198"/>
    </location>
</feature>
<dbReference type="GO" id="GO:0046942">
    <property type="term" value="P:carboxylic acid transport"/>
    <property type="evidence" value="ECO:0007669"/>
    <property type="project" value="UniProtKB-ARBA"/>
</dbReference>
<dbReference type="Proteomes" id="UP000218165">
    <property type="component" value="Chromosome"/>
</dbReference>
<dbReference type="InterPro" id="IPR050277">
    <property type="entry name" value="Sodium:Solute_Symporter"/>
</dbReference>
<proteinExistence type="inferred from homology"/>
<dbReference type="GO" id="GO:0005886">
    <property type="term" value="C:plasma membrane"/>
    <property type="evidence" value="ECO:0007669"/>
    <property type="project" value="TreeGrafter"/>
</dbReference>
<keyword evidence="4" id="KW-1003">Cell membrane</keyword>
<feature type="transmembrane region" description="Helical" evidence="9">
    <location>
        <begin position="260"/>
        <end position="284"/>
    </location>
</feature>
<feature type="transmembrane region" description="Helical" evidence="9">
    <location>
        <begin position="116"/>
        <end position="135"/>
    </location>
</feature>
<feature type="transmembrane region" description="Helical" evidence="9">
    <location>
        <begin position="6"/>
        <end position="24"/>
    </location>
</feature>
<keyword evidence="5 9" id="KW-0812">Transmembrane</keyword>
<keyword evidence="6 9" id="KW-1133">Transmembrane helix</keyword>
<keyword evidence="11" id="KW-1185">Reference proteome</keyword>
<evidence type="ECO:0000313" key="11">
    <source>
        <dbReference type="Proteomes" id="UP000218165"/>
    </source>
</evidence>
<dbReference type="Gene3D" id="1.20.1730.10">
    <property type="entry name" value="Sodium/glucose cotransporter"/>
    <property type="match status" value="1"/>
</dbReference>
<feature type="transmembrane region" description="Helical" evidence="9">
    <location>
        <begin position="218"/>
        <end position="239"/>
    </location>
</feature>
<dbReference type="AlphaFoldDB" id="A0A291GKT5"/>
<feature type="transmembrane region" description="Helical" evidence="9">
    <location>
        <begin position="155"/>
        <end position="172"/>
    </location>
</feature>
<sequence>MNVTHIAVLVGYIVLMLAVGAWFGRAKATSSGEDFVLAGRSLPAPVLGGTMLATFVGSGSIIGAANFAYTYGLLPGFLFFSGTITGTILLVVFARRVRGLAGHTVPEIFDARYGKAVRVVATVMILFAFIGIAAYQFTGAGYILSLITPLEERTGSIIAAVLITFLALSGGLKSVAWTDFISALGIVLALWVSLFIVVGTDVGGLAPLTGVNAEAGTLGGLTALQMIGFILPVLVLLLGDQNMYQRLAAARSDRAALGGAMIFCLGSIIMIIPIVLLAVASAVLQPGIEADMAILSLAGSSFTPAVIGGALLAGAFALIITTGSSYLLTSSSNVVHDLVGQLRREKPSDRQNLWIGRVAVLGVAILGFVMVSFFPSVLALQMYAYTMYGVTITPVLIAGIFWKRANGAGALAAMVVGAVLTLFWEVTGRAEALNSVVIALPASVLALVLVSLLTPSRTTSVTA</sequence>
<dbReference type="InterPro" id="IPR018212">
    <property type="entry name" value="Na/solute_symporter_CS"/>
</dbReference>
<evidence type="ECO:0000256" key="1">
    <source>
        <dbReference type="ARBA" id="ARBA00004141"/>
    </source>
</evidence>
<dbReference type="PANTHER" id="PTHR48086">
    <property type="entry name" value="SODIUM/PROLINE SYMPORTER-RELATED"/>
    <property type="match status" value="1"/>
</dbReference>
<dbReference type="PROSITE" id="PS00457">
    <property type="entry name" value="NA_SOLUT_SYMP_2"/>
    <property type="match status" value="1"/>
</dbReference>
<dbReference type="InterPro" id="IPR038377">
    <property type="entry name" value="Na/Glc_symporter_sf"/>
</dbReference>
<organism evidence="10 11">
    <name type="scientific">Brachybacterium vulturis</name>
    <dbReference type="NCBI Taxonomy" id="2017484"/>
    <lineage>
        <taxon>Bacteria</taxon>
        <taxon>Bacillati</taxon>
        <taxon>Actinomycetota</taxon>
        <taxon>Actinomycetes</taxon>
        <taxon>Micrococcales</taxon>
        <taxon>Dermabacteraceae</taxon>
        <taxon>Brachybacterium</taxon>
    </lineage>
</organism>
<protein>
    <submittedName>
        <fullName evidence="10">Sodium:proline symporter</fullName>
    </submittedName>
</protein>
<feature type="transmembrane region" description="Helical" evidence="9">
    <location>
        <begin position="45"/>
        <end position="67"/>
    </location>
</feature>
<feature type="transmembrane region" description="Helical" evidence="9">
    <location>
        <begin position="304"/>
        <end position="328"/>
    </location>
</feature>
<evidence type="ECO:0000256" key="4">
    <source>
        <dbReference type="ARBA" id="ARBA00022475"/>
    </source>
</evidence>
<dbReference type="PANTHER" id="PTHR48086:SF7">
    <property type="entry name" value="SODIUM-SOLUTE SYMPORTER-RELATED"/>
    <property type="match status" value="1"/>
</dbReference>
<evidence type="ECO:0000256" key="7">
    <source>
        <dbReference type="ARBA" id="ARBA00023136"/>
    </source>
</evidence>
<evidence type="ECO:0000256" key="9">
    <source>
        <dbReference type="SAM" id="Phobius"/>
    </source>
</evidence>
<feature type="transmembrane region" description="Helical" evidence="9">
    <location>
        <begin position="380"/>
        <end position="401"/>
    </location>
</feature>
<dbReference type="EMBL" id="CP023563">
    <property type="protein sequence ID" value="ATG50646.1"/>
    <property type="molecule type" value="Genomic_DNA"/>
</dbReference>
<evidence type="ECO:0000256" key="6">
    <source>
        <dbReference type="ARBA" id="ARBA00022989"/>
    </source>
</evidence>
<feature type="transmembrane region" description="Helical" evidence="9">
    <location>
        <begin position="408"/>
        <end position="426"/>
    </location>
</feature>
<evidence type="ECO:0000256" key="3">
    <source>
        <dbReference type="ARBA" id="ARBA00022448"/>
    </source>
</evidence>
<comment type="subcellular location">
    <subcellularLocation>
        <location evidence="1">Membrane</location>
        <topology evidence="1">Multi-pass membrane protein</topology>
    </subcellularLocation>
</comment>
<keyword evidence="3" id="KW-0813">Transport</keyword>
<dbReference type="OrthoDB" id="3802925at2"/>
<dbReference type="PROSITE" id="PS50283">
    <property type="entry name" value="NA_SOLUT_SYMP_3"/>
    <property type="match status" value="1"/>
</dbReference>
<dbReference type="Pfam" id="PF00474">
    <property type="entry name" value="SSF"/>
    <property type="match status" value="1"/>
</dbReference>
<dbReference type="KEGG" id="brz:CFK38_03270"/>
<dbReference type="RefSeq" id="WP_096801786.1">
    <property type="nucleotide sequence ID" value="NZ_CP023563.1"/>
</dbReference>
<dbReference type="GO" id="GO:0022857">
    <property type="term" value="F:transmembrane transporter activity"/>
    <property type="evidence" value="ECO:0007669"/>
    <property type="project" value="InterPro"/>
</dbReference>
<feature type="transmembrane region" description="Helical" evidence="9">
    <location>
        <begin position="432"/>
        <end position="453"/>
    </location>
</feature>